<dbReference type="Pfam" id="PF08281">
    <property type="entry name" value="Sigma70_r4_2"/>
    <property type="match status" value="1"/>
</dbReference>
<keyword evidence="4" id="KW-0238">DNA-binding</keyword>
<dbReference type="SUPFAM" id="SSF88946">
    <property type="entry name" value="Sigma2 domain of RNA polymerase sigma factors"/>
    <property type="match status" value="1"/>
</dbReference>
<dbReference type="InterPro" id="IPR039425">
    <property type="entry name" value="RNA_pol_sigma-70-like"/>
</dbReference>
<name>A0A511YY34_9CELL</name>
<dbReference type="RefSeq" id="WP_146819512.1">
    <property type="nucleotide sequence ID" value="NZ_BJYK01000005.1"/>
</dbReference>
<evidence type="ECO:0000256" key="3">
    <source>
        <dbReference type="ARBA" id="ARBA00023082"/>
    </source>
</evidence>
<keyword evidence="9" id="KW-1185">Reference proteome</keyword>
<organism evidence="8 9">
    <name type="scientific">Actinotalea fermentans</name>
    <dbReference type="NCBI Taxonomy" id="43671"/>
    <lineage>
        <taxon>Bacteria</taxon>
        <taxon>Bacillati</taxon>
        <taxon>Actinomycetota</taxon>
        <taxon>Actinomycetes</taxon>
        <taxon>Micrococcales</taxon>
        <taxon>Cellulomonadaceae</taxon>
        <taxon>Actinotalea</taxon>
    </lineage>
</organism>
<keyword evidence="2" id="KW-0805">Transcription regulation</keyword>
<sequence>MAWGDDLAEPARTRGSALVGYAHLLTGDLDAAQDLVQEALARAYGRPRAGGDLTWAEAYVRRAVLNAFLDGYRRDRLWGRRRHLFAVTDDAGPAPADALAARTADHVDVQAALATLPPRERACVVLRFYDDLTVPAVAERLGISEGAAKRYLSDGVRRLETLLGEVEPIEPPHAPETADAIGSVETVETVEVQTVRSRR</sequence>
<evidence type="ECO:0000313" key="8">
    <source>
        <dbReference type="EMBL" id="GEN80098.1"/>
    </source>
</evidence>
<accession>A0A511YY34</accession>
<reference evidence="8 9" key="1">
    <citation type="submission" date="2019-07" db="EMBL/GenBank/DDBJ databases">
        <title>Whole genome shotgun sequence of Actinotalea fermentans NBRC 105374.</title>
        <authorList>
            <person name="Hosoyama A."/>
            <person name="Uohara A."/>
            <person name="Ohji S."/>
            <person name="Ichikawa N."/>
        </authorList>
    </citation>
    <scope>NUCLEOTIDE SEQUENCE [LARGE SCALE GENOMIC DNA]</scope>
    <source>
        <strain evidence="8 9">NBRC 105374</strain>
    </source>
</reference>
<dbReference type="InterPro" id="IPR013325">
    <property type="entry name" value="RNA_pol_sigma_r2"/>
</dbReference>
<dbReference type="InterPro" id="IPR013324">
    <property type="entry name" value="RNA_pol_sigma_r3/r4-like"/>
</dbReference>
<dbReference type="InterPro" id="IPR036388">
    <property type="entry name" value="WH-like_DNA-bd_sf"/>
</dbReference>
<keyword evidence="5" id="KW-0804">Transcription</keyword>
<evidence type="ECO:0000256" key="1">
    <source>
        <dbReference type="ARBA" id="ARBA00010641"/>
    </source>
</evidence>
<dbReference type="GO" id="GO:0006352">
    <property type="term" value="P:DNA-templated transcription initiation"/>
    <property type="evidence" value="ECO:0007669"/>
    <property type="project" value="InterPro"/>
</dbReference>
<evidence type="ECO:0000259" key="6">
    <source>
        <dbReference type="Pfam" id="PF04542"/>
    </source>
</evidence>
<comment type="similarity">
    <text evidence="1">Belongs to the sigma-70 factor family. ECF subfamily.</text>
</comment>
<feature type="domain" description="RNA polymerase sigma factor 70 region 4 type 2" evidence="7">
    <location>
        <begin position="108"/>
        <end position="159"/>
    </location>
</feature>
<dbReference type="CDD" id="cd06171">
    <property type="entry name" value="Sigma70_r4"/>
    <property type="match status" value="1"/>
</dbReference>
<protein>
    <submittedName>
        <fullName evidence="8">Uncharacterized protein</fullName>
    </submittedName>
</protein>
<evidence type="ECO:0000256" key="2">
    <source>
        <dbReference type="ARBA" id="ARBA00023015"/>
    </source>
</evidence>
<dbReference type="SUPFAM" id="SSF88659">
    <property type="entry name" value="Sigma3 and sigma4 domains of RNA polymerase sigma factors"/>
    <property type="match status" value="1"/>
</dbReference>
<gene>
    <name evidence="8" type="ORF">AFE02nite_18320</name>
</gene>
<evidence type="ECO:0000256" key="4">
    <source>
        <dbReference type="ARBA" id="ARBA00023125"/>
    </source>
</evidence>
<dbReference type="AlphaFoldDB" id="A0A511YY34"/>
<dbReference type="Gene3D" id="1.10.1740.10">
    <property type="match status" value="1"/>
</dbReference>
<evidence type="ECO:0000256" key="5">
    <source>
        <dbReference type="ARBA" id="ARBA00023163"/>
    </source>
</evidence>
<dbReference type="GO" id="GO:0016987">
    <property type="term" value="F:sigma factor activity"/>
    <property type="evidence" value="ECO:0007669"/>
    <property type="project" value="UniProtKB-KW"/>
</dbReference>
<dbReference type="GO" id="GO:0003677">
    <property type="term" value="F:DNA binding"/>
    <property type="evidence" value="ECO:0007669"/>
    <property type="project" value="UniProtKB-KW"/>
</dbReference>
<dbReference type="InterPro" id="IPR014284">
    <property type="entry name" value="RNA_pol_sigma-70_dom"/>
</dbReference>
<dbReference type="EMBL" id="BJYK01000005">
    <property type="protein sequence ID" value="GEN80098.1"/>
    <property type="molecule type" value="Genomic_DNA"/>
</dbReference>
<dbReference type="InterPro" id="IPR007627">
    <property type="entry name" value="RNA_pol_sigma70_r2"/>
</dbReference>
<dbReference type="Proteomes" id="UP000321484">
    <property type="component" value="Unassembled WGS sequence"/>
</dbReference>
<dbReference type="OrthoDB" id="3688906at2"/>
<evidence type="ECO:0000313" key="9">
    <source>
        <dbReference type="Proteomes" id="UP000321484"/>
    </source>
</evidence>
<keyword evidence="3" id="KW-0731">Sigma factor</keyword>
<proteinExistence type="inferred from homology"/>
<comment type="caution">
    <text evidence="8">The sequence shown here is derived from an EMBL/GenBank/DDBJ whole genome shotgun (WGS) entry which is preliminary data.</text>
</comment>
<dbReference type="PANTHER" id="PTHR43133">
    <property type="entry name" value="RNA POLYMERASE ECF-TYPE SIGMA FACTO"/>
    <property type="match status" value="1"/>
</dbReference>
<dbReference type="InterPro" id="IPR013249">
    <property type="entry name" value="RNA_pol_sigma70_r4_t2"/>
</dbReference>
<dbReference type="PANTHER" id="PTHR43133:SF50">
    <property type="entry name" value="ECF RNA POLYMERASE SIGMA FACTOR SIGM"/>
    <property type="match status" value="1"/>
</dbReference>
<feature type="domain" description="RNA polymerase sigma-70 region 2" evidence="6">
    <location>
        <begin position="16"/>
        <end position="76"/>
    </location>
</feature>
<dbReference type="Pfam" id="PF04542">
    <property type="entry name" value="Sigma70_r2"/>
    <property type="match status" value="1"/>
</dbReference>
<evidence type="ECO:0000259" key="7">
    <source>
        <dbReference type="Pfam" id="PF08281"/>
    </source>
</evidence>
<dbReference type="NCBIfam" id="TIGR02937">
    <property type="entry name" value="sigma70-ECF"/>
    <property type="match status" value="1"/>
</dbReference>
<dbReference type="Gene3D" id="1.10.10.10">
    <property type="entry name" value="Winged helix-like DNA-binding domain superfamily/Winged helix DNA-binding domain"/>
    <property type="match status" value="1"/>
</dbReference>